<proteinExistence type="predicted"/>
<evidence type="ECO:0000256" key="1">
    <source>
        <dbReference type="SAM" id="MobiDB-lite"/>
    </source>
</evidence>
<gene>
    <name evidence="2" type="ORF">SCLTRI_LOCUS9954</name>
</gene>
<protein>
    <submittedName>
        <fullName evidence="2">61372264-0c63-4b78-b365-234271f07338</fullName>
    </submittedName>
</protein>
<feature type="compositionally biased region" description="Low complexity" evidence="1">
    <location>
        <begin position="62"/>
        <end position="75"/>
    </location>
</feature>
<sequence>MPSQWDHTADKDLLLAIIEGNNLKTIEWPAISERLQKKGYSFTKEACRQHFQKIKKESRTGSPSASTSTTPAATPAKKRKAKASSYEDEAENDDDETPTKIPSKRVKKENGVFNDNHQRWLALGAFSCSTDY</sequence>
<feature type="compositionally biased region" description="Acidic residues" evidence="1">
    <location>
        <begin position="86"/>
        <end position="96"/>
    </location>
</feature>
<organism evidence="2 3">
    <name type="scientific">Sclerotinia trifoliorum</name>
    <dbReference type="NCBI Taxonomy" id="28548"/>
    <lineage>
        <taxon>Eukaryota</taxon>
        <taxon>Fungi</taxon>
        <taxon>Dikarya</taxon>
        <taxon>Ascomycota</taxon>
        <taxon>Pezizomycotina</taxon>
        <taxon>Leotiomycetes</taxon>
        <taxon>Helotiales</taxon>
        <taxon>Sclerotiniaceae</taxon>
        <taxon>Sclerotinia</taxon>
    </lineage>
</organism>
<reference evidence="2" key="1">
    <citation type="submission" date="2020-10" db="EMBL/GenBank/DDBJ databases">
        <authorList>
            <person name="Kusch S."/>
        </authorList>
    </citation>
    <scope>NUCLEOTIDE SEQUENCE</scope>
    <source>
        <strain evidence="2">SwB9</strain>
    </source>
</reference>
<keyword evidence="3" id="KW-1185">Reference proteome</keyword>
<feature type="region of interest" description="Disordered" evidence="1">
    <location>
        <begin position="51"/>
        <end position="114"/>
    </location>
</feature>
<dbReference type="EMBL" id="CAJHIA010000036">
    <property type="protein sequence ID" value="CAD6453501.1"/>
    <property type="molecule type" value="Genomic_DNA"/>
</dbReference>
<dbReference type="Proteomes" id="UP000624404">
    <property type="component" value="Unassembled WGS sequence"/>
</dbReference>
<accession>A0A8H2ZV41</accession>
<dbReference type="OrthoDB" id="4525115at2759"/>
<comment type="caution">
    <text evidence="2">The sequence shown here is derived from an EMBL/GenBank/DDBJ whole genome shotgun (WGS) entry which is preliminary data.</text>
</comment>
<name>A0A8H2ZV41_9HELO</name>
<evidence type="ECO:0000313" key="3">
    <source>
        <dbReference type="Proteomes" id="UP000624404"/>
    </source>
</evidence>
<dbReference type="AlphaFoldDB" id="A0A8H2ZV41"/>
<evidence type="ECO:0000313" key="2">
    <source>
        <dbReference type="EMBL" id="CAD6453501.1"/>
    </source>
</evidence>